<keyword evidence="7" id="KW-1185">Reference proteome</keyword>
<comment type="caution">
    <text evidence="6">The sequence shown here is derived from an EMBL/GenBank/DDBJ whole genome shotgun (WGS) entry which is preliminary data.</text>
</comment>
<name>A0A7Z0DBS5_9ACTN</name>
<evidence type="ECO:0000313" key="7">
    <source>
        <dbReference type="Proteomes" id="UP000527616"/>
    </source>
</evidence>
<dbReference type="AlphaFoldDB" id="A0A7Z0DBS5"/>
<organism evidence="6 7">
    <name type="scientific">Naumannella cuiyingiana</name>
    <dbReference type="NCBI Taxonomy" id="1347891"/>
    <lineage>
        <taxon>Bacteria</taxon>
        <taxon>Bacillati</taxon>
        <taxon>Actinomycetota</taxon>
        <taxon>Actinomycetes</taxon>
        <taxon>Propionibacteriales</taxon>
        <taxon>Propionibacteriaceae</taxon>
        <taxon>Naumannella</taxon>
    </lineage>
</organism>
<dbReference type="SUPFAM" id="SSF53671">
    <property type="entry name" value="Aspartate/ornithine carbamoyltransferase"/>
    <property type="match status" value="1"/>
</dbReference>
<dbReference type="GO" id="GO:0042450">
    <property type="term" value="P:L-arginine biosynthetic process via ornithine"/>
    <property type="evidence" value="ECO:0007669"/>
    <property type="project" value="UniProtKB-UniRule"/>
</dbReference>
<evidence type="ECO:0000256" key="1">
    <source>
        <dbReference type="ARBA" id="ARBA00022679"/>
    </source>
</evidence>
<dbReference type="InterPro" id="IPR036901">
    <property type="entry name" value="Asp/Orn_carbamoylTrfase_sf"/>
</dbReference>
<dbReference type="Gene3D" id="3.40.50.1370">
    <property type="entry name" value="Aspartate/ornithine carbamoyltransferase"/>
    <property type="match status" value="2"/>
</dbReference>
<dbReference type="PRINTS" id="PR00100">
    <property type="entry name" value="AOTCASE"/>
</dbReference>
<sequence length="311" mass="32853">MTRHFLANDDLSAAEQARALDLAAELAADPYAYRPFDGPRSVAIISDKPTLRTQLSFQVGIADLGGNAVMVDGNLAGIGTRESIPDSARVLGRQVAQIVWRTGAHERIEELATHAGVPVINALTDAHHPCQVLADLLTLAQHRGDGSAASLRGIRMTYLGDGGNNMAHSYALACALAGMRLAIAAPEGYHPDPDILVRAQAIAAETGGAVSVTDEPGAHGADAVVTDTWLSMGQDGAEERARVFSPYAVTAELMAQAPDAVALHCLPAYRGKEIAAEVLDGPRSLVWDEAANRRPAQKAIMIMLDEWAGEQ</sequence>
<dbReference type="GO" id="GO:0019240">
    <property type="term" value="P:citrulline biosynthetic process"/>
    <property type="evidence" value="ECO:0007669"/>
    <property type="project" value="TreeGrafter"/>
</dbReference>
<gene>
    <name evidence="6" type="ORF">GGQ54_002965</name>
</gene>
<dbReference type="InterPro" id="IPR006131">
    <property type="entry name" value="Asp_carbamoyltransf_Asp/Orn-bd"/>
</dbReference>
<comment type="similarity">
    <text evidence="3">Belongs to the aspartate/ornithine carbamoyltransferase superfamily.</text>
</comment>
<feature type="domain" description="Aspartate/ornithine carbamoyltransferase Asp/Orn-binding" evidence="4">
    <location>
        <begin position="153"/>
        <end position="303"/>
    </location>
</feature>
<dbReference type="Pfam" id="PF02729">
    <property type="entry name" value="OTCace_N"/>
    <property type="match status" value="1"/>
</dbReference>
<dbReference type="NCBIfam" id="TIGR00658">
    <property type="entry name" value="orni_carb_tr"/>
    <property type="match status" value="1"/>
</dbReference>
<keyword evidence="1 3" id="KW-0808">Transferase</keyword>
<dbReference type="Proteomes" id="UP000527616">
    <property type="component" value="Unassembled WGS sequence"/>
</dbReference>
<dbReference type="InterPro" id="IPR002292">
    <property type="entry name" value="Orn/put_carbamltrans"/>
</dbReference>
<dbReference type="Pfam" id="PF00185">
    <property type="entry name" value="OTCace"/>
    <property type="match status" value="1"/>
</dbReference>
<dbReference type="FunFam" id="3.40.50.1370:FF:000008">
    <property type="entry name" value="Ornithine carbamoyltransferase"/>
    <property type="match status" value="1"/>
</dbReference>
<evidence type="ECO:0000256" key="2">
    <source>
        <dbReference type="NCBIfam" id="TIGR00658"/>
    </source>
</evidence>
<dbReference type="GO" id="GO:0004585">
    <property type="term" value="F:ornithine carbamoyltransferase activity"/>
    <property type="evidence" value="ECO:0007669"/>
    <property type="project" value="UniProtKB-UniRule"/>
</dbReference>
<dbReference type="NCBIfam" id="NF001986">
    <property type="entry name" value="PRK00779.1"/>
    <property type="match status" value="1"/>
</dbReference>
<dbReference type="PANTHER" id="PTHR45753:SF3">
    <property type="entry name" value="ORNITHINE TRANSCARBAMYLASE, MITOCHONDRIAL"/>
    <property type="match status" value="1"/>
</dbReference>
<dbReference type="GO" id="GO:0016597">
    <property type="term" value="F:amino acid binding"/>
    <property type="evidence" value="ECO:0007669"/>
    <property type="project" value="InterPro"/>
</dbReference>
<evidence type="ECO:0000313" key="6">
    <source>
        <dbReference type="EMBL" id="NYI72405.1"/>
    </source>
</evidence>
<protein>
    <recommendedName>
        <fullName evidence="2">Ornithine carbamoyltransferase</fullName>
        <ecNumber evidence="2">2.1.3.3</ecNumber>
    </recommendedName>
</protein>
<dbReference type="PANTHER" id="PTHR45753">
    <property type="entry name" value="ORNITHINE CARBAMOYLTRANSFERASE, MITOCHONDRIAL"/>
    <property type="match status" value="1"/>
</dbReference>
<accession>A0A7Z0DBS5</accession>
<dbReference type="RefSeq" id="WP_179446075.1">
    <property type="nucleotide sequence ID" value="NZ_JACBZS010000001.1"/>
</dbReference>
<reference evidence="6 7" key="1">
    <citation type="submission" date="2020-07" db="EMBL/GenBank/DDBJ databases">
        <title>Sequencing the genomes of 1000 actinobacteria strains.</title>
        <authorList>
            <person name="Klenk H.-P."/>
        </authorList>
    </citation>
    <scope>NUCLEOTIDE SEQUENCE [LARGE SCALE GENOMIC DNA]</scope>
    <source>
        <strain evidence="6 7">DSM 103164</strain>
    </source>
</reference>
<feature type="domain" description="Aspartate/ornithine carbamoyltransferase carbamoyl-P binding" evidence="5">
    <location>
        <begin position="3"/>
        <end position="140"/>
    </location>
</feature>
<dbReference type="EMBL" id="JACBZS010000001">
    <property type="protein sequence ID" value="NYI72405.1"/>
    <property type="molecule type" value="Genomic_DNA"/>
</dbReference>
<dbReference type="InterPro" id="IPR006130">
    <property type="entry name" value="Asp/Orn_carbamoylTrfase"/>
</dbReference>
<dbReference type="EC" id="2.1.3.3" evidence="2"/>
<proteinExistence type="inferred from homology"/>
<dbReference type="InterPro" id="IPR006132">
    <property type="entry name" value="Asp/Orn_carbamoyltranf_P-bd"/>
</dbReference>
<evidence type="ECO:0000259" key="4">
    <source>
        <dbReference type="Pfam" id="PF00185"/>
    </source>
</evidence>
<dbReference type="PRINTS" id="PR00102">
    <property type="entry name" value="OTCASE"/>
</dbReference>
<evidence type="ECO:0000259" key="5">
    <source>
        <dbReference type="Pfam" id="PF02729"/>
    </source>
</evidence>
<evidence type="ECO:0000256" key="3">
    <source>
        <dbReference type="RuleBase" id="RU003634"/>
    </source>
</evidence>